<name>A0A7Y9LB44_9ACTN</name>
<keyword evidence="2" id="KW-1185">Reference proteome</keyword>
<dbReference type="AlphaFoldDB" id="A0A7Y9LB44"/>
<proteinExistence type="predicted"/>
<evidence type="ECO:0000313" key="2">
    <source>
        <dbReference type="Proteomes" id="UP000569914"/>
    </source>
</evidence>
<dbReference type="EMBL" id="JACCBU010000001">
    <property type="protein sequence ID" value="NYE71327.1"/>
    <property type="molecule type" value="Genomic_DNA"/>
</dbReference>
<dbReference type="Proteomes" id="UP000569914">
    <property type="component" value="Unassembled WGS sequence"/>
</dbReference>
<reference evidence="1 2" key="1">
    <citation type="submission" date="2020-07" db="EMBL/GenBank/DDBJ databases">
        <title>Sequencing the genomes of 1000 actinobacteria strains.</title>
        <authorList>
            <person name="Klenk H.-P."/>
        </authorList>
    </citation>
    <scope>NUCLEOTIDE SEQUENCE [LARGE SCALE GENOMIC DNA]</scope>
    <source>
        <strain evidence="1 2">DSM 22083</strain>
    </source>
</reference>
<evidence type="ECO:0000313" key="1">
    <source>
        <dbReference type="EMBL" id="NYE71327.1"/>
    </source>
</evidence>
<organism evidence="1 2">
    <name type="scientific">Microlunatus parietis</name>
    <dbReference type="NCBI Taxonomy" id="682979"/>
    <lineage>
        <taxon>Bacteria</taxon>
        <taxon>Bacillati</taxon>
        <taxon>Actinomycetota</taxon>
        <taxon>Actinomycetes</taxon>
        <taxon>Propionibacteriales</taxon>
        <taxon>Propionibacteriaceae</taxon>
        <taxon>Microlunatus</taxon>
    </lineage>
</organism>
<gene>
    <name evidence="1" type="ORF">BKA15_002656</name>
</gene>
<sequence>MIEATDPYAPFMDNDWIAQVLARSTLAGEGAEDALEYFRTPGRRYREPGSEWLHTVLRPTFQDQLPDDDLYSTEFSRAEAMLGALSADLASSRTVVPGRRLRGMMPPRWIGRALDRNAAPGSGPVASWQEDLRSQGSSWAPLRVGLFGGEKARVETALDSYGRFFQGLARFRRGPSGALRKS</sequence>
<protein>
    <submittedName>
        <fullName evidence="1">Uncharacterized protein</fullName>
    </submittedName>
</protein>
<comment type="caution">
    <text evidence="1">The sequence shown here is derived from an EMBL/GenBank/DDBJ whole genome shotgun (WGS) entry which is preliminary data.</text>
</comment>
<accession>A0A7Y9LB44</accession>
<dbReference type="RefSeq" id="WP_179751392.1">
    <property type="nucleotide sequence ID" value="NZ_JACCBU010000001.1"/>
</dbReference>